<dbReference type="PANTHER" id="PTHR42858">
    <property type="entry name" value="AMINOTRANSFERASE"/>
    <property type="match status" value="1"/>
</dbReference>
<name>A0AAJ0EB87_9PEZI</name>
<evidence type="ECO:0000313" key="3">
    <source>
        <dbReference type="Proteomes" id="UP001243989"/>
    </source>
</evidence>
<dbReference type="SUPFAM" id="SSF53383">
    <property type="entry name" value="PLP-dependent transferases"/>
    <property type="match status" value="1"/>
</dbReference>
<dbReference type="Proteomes" id="UP001243989">
    <property type="component" value="Unassembled WGS sequence"/>
</dbReference>
<dbReference type="InterPro" id="IPR015422">
    <property type="entry name" value="PyrdxlP-dep_Trfase_small"/>
</dbReference>
<dbReference type="FunFam" id="3.40.640.10:FF:000080">
    <property type="entry name" value="Aminotransferase, putative"/>
    <property type="match status" value="1"/>
</dbReference>
<dbReference type="GO" id="GO:0047536">
    <property type="term" value="F:2-aminoadipate transaminase activity"/>
    <property type="evidence" value="ECO:0007669"/>
    <property type="project" value="TreeGrafter"/>
</dbReference>
<accession>A0AAJ0EB87</accession>
<dbReference type="Gene3D" id="3.40.640.10">
    <property type="entry name" value="Type I PLP-dependent aspartate aminotransferase-like (Major domain)"/>
    <property type="match status" value="1"/>
</dbReference>
<reference evidence="2" key="1">
    <citation type="submission" date="2021-06" db="EMBL/GenBank/DDBJ databases">
        <title>Comparative genomics, transcriptomics and evolutionary studies reveal genomic signatures of adaptation to plant cell wall in hemibiotrophic fungi.</title>
        <authorList>
            <consortium name="DOE Joint Genome Institute"/>
            <person name="Baroncelli R."/>
            <person name="Diaz J.F."/>
            <person name="Benocci T."/>
            <person name="Peng M."/>
            <person name="Battaglia E."/>
            <person name="Haridas S."/>
            <person name="Andreopoulos W."/>
            <person name="Labutti K."/>
            <person name="Pangilinan J."/>
            <person name="Floch G.L."/>
            <person name="Makela M.R."/>
            <person name="Henrissat B."/>
            <person name="Grigoriev I.V."/>
            <person name="Crouch J.A."/>
            <person name="De Vries R.P."/>
            <person name="Sukno S.A."/>
            <person name="Thon M.R."/>
        </authorList>
    </citation>
    <scope>NUCLEOTIDE SEQUENCE</scope>
    <source>
        <strain evidence="2">CBS 102054</strain>
    </source>
</reference>
<dbReference type="InterPro" id="IPR004839">
    <property type="entry name" value="Aminotransferase_I/II_large"/>
</dbReference>
<dbReference type="PANTHER" id="PTHR42858:SF1">
    <property type="entry name" value="LD15494P"/>
    <property type="match status" value="1"/>
</dbReference>
<dbReference type="CDD" id="cd00609">
    <property type="entry name" value="AAT_like"/>
    <property type="match status" value="1"/>
</dbReference>
<proteinExistence type="predicted"/>
<dbReference type="InterPro" id="IPR015421">
    <property type="entry name" value="PyrdxlP-dep_Trfase_major"/>
</dbReference>
<comment type="caution">
    <text evidence="2">The sequence shown here is derived from an EMBL/GenBank/DDBJ whole genome shotgun (WGS) entry which is preliminary data.</text>
</comment>
<keyword evidence="3" id="KW-1185">Reference proteome</keyword>
<dbReference type="AlphaFoldDB" id="A0AAJ0EB87"/>
<feature type="domain" description="Aminotransferase class I/classII large" evidence="1">
    <location>
        <begin position="41"/>
        <end position="446"/>
    </location>
</feature>
<dbReference type="GeneID" id="85479916"/>
<gene>
    <name evidence="2" type="ORF">BDP81DRAFT_483373</name>
</gene>
<dbReference type="Gene3D" id="3.90.1150.10">
    <property type="entry name" value="Aspartate Aminotransferase, domain 1"/>
    <property type="match status" value="1"/>
</dbReference>
<dbReference type="EMBL" id="JAHMHQ010000018">
    <property type="protein sequence ID" value="KAK1633352.1"/>
    <property type="molecule type" value="Genomic_DNA"/>
</dbReference>
<evidence type="ECO:0000313" key="2">
    <source>
        <dbReference type="EMBL" id="KAK1633352.1"/>
    </source>
</evidence>
<dbReference type="GO" id="GO:0030170">
    <property type="term" value="F:pyridoxal phosphate binding"/>
    <property type="evidence" value="ECO:0007669"/>
    <property type="project" value="InterPro"/>
</dbReference>
<keyword evidence="2" id="KW-0808">Transferase</keyword>
<dbReference type="InterPro" id="IPR015424">
    <property type="entry name" value="PyrdxlP-dep_Trfase"/>
</dbReference>
<evidence type="ECO:0000259" key="1">
    <source>
        <dbReference type="Pfam" id="PF00155"/>
    </source>
</evidence>
<protein>
    <submittedName>
        <fullName evidence="2">Aminotransferase</fullName>
    </submittedName>
</protein>
<dbReference type="Pfam" id="PF00155">
    <property type="entry name" value="Aminotran_1_2"/>
    <property type="match status" value="1"/>
</dbReference>
<organism evidence="2 3">
    <name type="scientific">Colletotrichum phormii</name>
    <dbReference type="NCBI Taxonomy" id="359342"/>
    <lineage>
        <taxon>Eukaryota</taxon>
        <taxon>Fungi</taxon>
        <taxon>Dikarya</taxon>
        <taxon>Ascomycota</taxon>
        <taxon>Pezizomycotina</taxon>
        <taxon>Sordariomycetes</taxon>
        <taxon>Hypocreomycetidae</taxon>
        <taxon>Glomerellales</taxon>
        <taxon>Glomerellaceae</taxon>
        <taxon>Colletotrichum</taxon>
        <taxon>Colletotrichum acutatum species complex</taxon>
    </lineage>
</organism>
<dbReference type="RefSeq" id="XP_060441959.1">
    <property type="nucleotide sequence ID" value="XM_060595054.1"/>
</dbReference>
<keyword evidence="2" id="KW-0032">Aminotransferase</keyword>
<sequence>MGSNVTANPPSLINLQLGWPSPRLFAASALLDGATQVLTSESETAAALIYGPHIGHPPLRKSIAEWLSSVYDSEIDHERISINNGASGNLANVLLKFTDPLYTRKIFMVEPTYFLACPIFEDNGFQGKLAGVPENNTDGLDIAFLRRELAIAEAQAVEDAEKFGRPDIPTIKAGKTYPKIYKYVIYIVPTFSNPSGKTLSLQIRKDLVALAREYDALIVSDDVYDFLSWPEDSSAPDDAVGAVPLRLVDIDRDMPGYSTWGHTLSNGSFSKVVGPGVRVGWADGTPAFAKELAEVGSSSSGGAPSHLTSTFIDKMLRSGNLQTHIKKTLIPTYRERYYTLMTSICDVLIPLGVTVEANNPEGAAEATAGGFFTYLRLPEDLPVAKTVAAIALKEKLLRVAFGHMFVVSGDKGSVQRAESKDGFSRCIRLCWAWHEVAEIKEGIERLAATIVVIRSRLEAGEDMSEQFSIGFR</sequence>